<organism evidence="1 2">
    <name type="scientific">Trypanosoma brucei brucei (strain 927/4 GUTat10.1)</name>
    <dbReference type="NCBI Taxonomy" id="185431"/>
    <lineage>
        <taxon>Eukaryota</taxon>
        <taxon>Discoba</taxon>
        <taxon>Euglenozoa</taxon>
        <taxon>Kinetoplastea</taxon>
        <taxon>Metakinetoplastina</taxon>
        <taxon>Trypanosomatida</taxon>
        <taxon>Trypanosomatidae</taxon>
        <taxon>Trypanosoma</taxon>
    </lineage>
</organism>
<reference evidence="1 2" key="2">
    <citation type="journal article" date="2005" name="Science">
        <title>The genome of the African trypanosome Trypanosoma brucei.</title>
        <authorList>
            <person name="Berriman M."/>
            <person name="Ghedin E."/>
            <person name="Hertz-Fowler C."/>
            <person name="Blandin G."/>
            <person name="Renauld H."/>
            <person name="Bartholomeu D.C."/>
            <person name="Lennard N.J."/>
            <person name="Caler E."/>
            <person name="Hamlin N.E."/>
            <person name="Haas B."/>
            <person name="Bohme U."/>
            <person name="Hannick L."/>
            <person name="Aslett M.A."/>
            <person name="Shallom J."/>
            <person name="Marcello L."/>
            <person name="Hou L."/>
            <person name="Wickstead B."/>
            <person name="Alsmark U.C."/>
            <person name="Arrowsmith C."/>
            <person name="Atkin R.J."/>
            <person name="Barron A.J."/>
            <person name="Bringaud F."/>
            <person name="Brooks K."/>
            <person name="Carrington M."/>
            <person name="Cherevach I."/>
            <person name="Chillingworth T.J."/>
            <person name="Churcher C."/>
            <person name="Clark L.N."/>
            <person name="Corton C.H."/>
            <person name="Cronin A."/>
            <person name="Davies R.M."/>
            <person name="Doggett J."/>
            <person name="Djikeng A."/>
            <person name="Feldblyum T."/>
            <person name="Field M.C."/>
            <person name="Fraser A."/>
            <person name="Goodhead I."/>
            <person name="Hance Z."/>
            <person name="Harper D."/>
            <person name="Harris B.R."/>
            <person name="Hauser H."/>
            <person name="Hostetler J."/>
            <person name="Ivens A."/>
            <person name="Jagels K."/>
            <person name="Johnson D."/>
            <person name="Johnson J."/>
            <person name="Jones K."/>
            <person name="Kerhornou A.X."/>
            <person name="Koo H."/>
            <person name="Larke N."/>
            <person name="Landfear S."/>
            <person name="Larkin C."/>
            <person name="Leech V."/>
            <person name="Line A."/>
            <person name="Lord A."/>
            <person name="Macleod A."/>
            <person name="Mooney P.J."/>
            <person name="Moule S."/>
            <person name="Martin D.M."/>
            <person name="Morgan G.W."/>
            <person name="Mungall K."/>
            <person name="Norbertczak H."/>
            <person name="Ormond D."/>
            <person name="Pai G."/>
            <person name="Peacock C.S."/>
            <person name="Peterson J."/>
            <person name="Quail M.A."/>
            <person name="Rabbinowitsch E."/>
            <person name="Rajandream M.A."/>
            <person name="Reitter C."/>
            <person name="Salzberg S.L."/>
            <person name="Sanders M."/>
            <person name="Schobel S."/>
            <person name="Sharp S."/>
            <person name="Simmonds M."/>
            <person name="Simpson A.J."/>
            <person name="Tallon L."/>
            <person name="Turner C.M."/>
            <person name="Tait A."/>
            <person name="Tivey A.R."/>
            <person name="Van Aken S."/>
            <person name="Walker D."/>
            <person name="Wanless D."/>
            <person name="Wang S."/>
            <person name="White B."/>
            <person name="White O."/>
            <person name="Whitehead S."/>
            <person name="Woodward J."/>
            <person name="Wortman J."/>
            <person name="Adams M.D."/>
            <person name="Embley T.M."/>
            <person name="Gull K."/>
            <person name="Ullu E."/>
            <person name="Barry J.D."/>
            <person name="Fairlamb A.H."/>
            <person name="Opperdoes F."/>
            <person name="Barrell B.G."/>
            <person name="Donelson J.E."/>
            <person name="Hall N."/>
            <person name="Fraser C.M."/>
            <person name="Melville S.E."/>
            <person name="El-Sayed N.M."/>
        </authorList>
    </citation>
    <scope>NUCLEOTIDE SEQUENCE [LARGE SCALE GENOMIC DNA]</scope>
    <source>
        <strain evidence="1 2">927/4 GUTat10.1</strain>
    </source>
</reference>
<accession>Q38F72</accession>
<dbReference type="GO" id="GO:0005737">
    <property type="term" value="C:cytoplasm"/>
    <property type="evidence" value="ECO:0000314"/>
    <property type="project" value="GeneDB"/>
</dbReference>
<dbReference type="InParanoid" id="Q38F72"/>
<protein>
    <submittedName>
        <fullName evidence="1">Uncharacterized protein</fullName>
    </submittedName>
</protein>
<evidence type="ECO:0000313" key="1">
    <source>
        <dbReference type="EMBL" id="EAN76548.1"/>
    </source>
</evidence>
<dbReference type="RefSeq" id="XP_024498435.1">
    <property type="nucleotide sequence ID" value="XM_024642648.1"/>
</dbReference>
<reference evidence="1 2" key="1">
    <citation type="journal article" date="2005" name="Science">
        <title>Comparative genomics of trypanosomatid parasitic protozoa.</title>
        <authorList>
            <person name="El-Sayed N.M."/>
            <person name="Myler P.J."/>
            <person name="Blandin G."/>
            <person name="Berriman M."/>
            <person name="Crabtree J."/>
            <person name="Aggarwal G."/>
            <person name="Caler E."/>
            <person name="Renauld H."/>
            <person name="Worthey E.A."/>
            <person name="Hertz-Fowler C."/>
            <person name="Ghedin E."/>
            <person name="Peacock C."/>
            <person name="Bartholomeu D.C."/>
            <person name="Haas B.J."/>
            <person name="Tran A.N."/>
            <person name="Wortman J.R."/>
            <person name="Alsmark U.C."/>
            <person name="Angiuoli S."/>
            <person name="Anupama A."/>
            <person name="Badger J."/>
            <person name="Bringaud F."/>
            <person name="Cadag E."/>
            <person name="Carlton J.M."/>
            <person name="Cerqueira G.C."/>
            <person name="Creasy T."/>
            <person name="Delcher A.L."/>
            <person name="Djikeng A."/>
            <person name="Embley T.M."/>
            <person name="Hauser C."/>
            <person name="Ivens A.C."/>
            <person name="Kummerfeld S.K."/>
            <person name="Pereira-Leal J.B."/>
            <person name="Nilsson D."/>
            <person name="Peterson J."/>
            <person name="Salzberg S.L."/>
            <person name="Shallom J."/>
            <person name="Silva J.C."/>
            <person name="Sundaram J."/>
            <person name="Westenberger S."/>
            <person name="White O."/>
            <person name="Melville S.E."/>
            <person name="Donelson J.E."/>
            <person name="Andersson B."/>
            <person name="Stuart K.D."/>
            <person name="Hall N."/>
        </authorList>
    </citation>
    <scope>NUCLEOTIDE SEQUENCE [LARGE SCALE GENOMIC DNA]</scope>
    <source>
        <strain evidence="1 2">927/4 GUTat10.1</strain>
    </source>
</reference>
<dbReference type="EMBL" id="CM000207">
    <property type="protein sequence ID" value="EAN76548.1"/>
    <property type="molecule type" value="Genomic_DNA"/>
</dbReference>
<dbReference type="KEGG" id="tbr:Tb09.160.3310"/>
<dbReference type="PaxDb" id="5691-EAN76548"/>
<dbReference type="GO" id="GO:0097014">
    <property type="term" value="C:ciliary plasm"/>
    <property type="evidence" value="ECO:0000314"/>
    <property type="project" value="GeneDB"/>
</dbReference>
<dbReference type="Proteomes" id="UP000008524">
    <property type="component" value="Chromosome 9"/>
</dbReference>
<sequence>MGVGCSEWEKEKNERRCNQCLSCGSAVEAFIAALRNVASAGK</sequence>
<dbReference type="GeneID" id="3659865"/>
<dbReference type="GO" id="GO:0031981">
    <property type="term" value="C:nuclear lumen"/>
    <property type="evidence" value="ECO:0000314"/>
    <property type="project" value="GeneDB"/>
</dbReference>
<dbReference type="AlphaFoldDB" id="Q38F72"/>
<evidence type="ECO:0000313" key="2">
    <source>
        <dbReference type="Proteomes" id="UP000008524"/>
    </source>
</evidence>
<name>Q38F72_TRYB2</name>
<gene>
    <name evidence="1" type="ORF">Tb09.160.3310</name>
</gene>
<keyword evidence="2" id="KW-1185">Reference proteome</keyword>
<proteinExistence type="predicted"/>